<dbReference type="Proteomes" id="UP000008144">
    <property type="component" value="Chromosome 14"/>
</dbReference>
<evidence type="ECO:0000256" key="1">
    <source>
        <dbReference type="ARBA" id="ARBA00004141"/>
    </source>
</evidence>
<dbReference type="GeneTree" id="ENSGT00940000162538"/>
<organism evidence="6 7">
    <name type="scientific">Ciona intestinalis</name>
    <name type="common">Transparent sea squirt</name>
    <name type="synonym">Ascidia intestinalis</name>
    <dbReference type="NCBI Taxonomy" id="7719"/>
    <lineage>
        <taxon>Eukaryota</taxon>
        <taxon>Metazoa</taxon>
        <taxon>Chordata</taxon>
        <taxon>Tunicata</taxon>
        <taxon>Ascidiacea</taxon>
        <taxon>Phlebobranchia</taxon>
        <taxon>Cionidae</taxon>
        <taxon>Ciona</taxon>
    </lineage>
</organism>
<keyword evidence="3 5" id="KW-1133">Transmembrane helix</keyword>
<sequence>FSGAMPDSRCRIEPYDNITSYPNLTKTEITTTFIPLNDNTKKPDRCQRYAFNTSCKDIKDLNCLFGTNNVSGMQTVQCDAGYEYDRSSFEETIVTEWDLVCDKVGISFIATSLNYAGLLTGSLMGGLLADRLVPESPRWLFAHNKQAQSKQVCEVMAKRNKTQLSEEVWQDTMTEFNTSEKTEIKESKESPLRAMCRLPCTRFLMLCNMFVWMVTSMVYYGLVLNVGNLPGGVYLNNTLGGLMEFTACVSSIFAIKKIGFTKLCIRFVKVMIFMFCFYLILCYVFEVFETLSTVLAMVGRFAASMSFGVIYVHTTEMFPTVGRSTALGLSSMSARIGSIFSPFTIQLHLTIPWLTPYIQLDGCRIEHIFILFSFPFVRKLGSFSCRVYNYTKKDSNPKKRHDFIKMLLV</sequence>
<dbReference type="AlphaFoldDB" id="F6RLF9"/>
<accession>F6RLF9</accession>
<evidence type="ECO:0000256" key="5">
    <source>
        <dbReference type="SAM" id="Phobius"/>
    </source>
</evidence>
<dbReference type="PANTHER" id="PTHR24064">
    <property type="entry name" value="SOLUTE CARRIER FAMILY 22 MEMBER"/>
    <property type="match status" value="1"/>
</dbReference>
<dbReference type="Gene3D" id="1.20.1250.20">
    <property type="entry name" value="MFS general substrate transporter like domains"/>
    <property type="match status" value="1"/>
</dbReference>
<dbReference type="OMA" id="VEWITHR"/>
<dbReference type="STRING" id="7719.ENSCINP00000025117"/>
<evidence type="ECO:0000256" key="3">
    <source>
        <dbReference type="ARBA" id="ARBA00022989"/>
    </source>
</evidence>
<dbReference type="EMBL" id="EAAA01001172">
    <property type="status" value="NOT_ANNOTATED_CDS"/>
    <property type="molecule type" value="Genomic_DNA"/>
</dbReference>
<proteinExistence type="predicted"/>
<reference evidence="6" key="2">
    <citation type="journal article" date="2008" name="Genome Biol.">
        <title>Improved genome assembly and evidence-based global gene model set for the chordate Ciona intestinalis: new insight into intron and operon populations.</title>
        <authorList>
            <person name="Satou Y."/>
            <person name="Mineta K."/>
            <person name="Ogasawara M."/>
            <person name="Sasakura Y."/>
            <person name="Shoguchi E."/>
            <person name="Ueno K."/>
            <person name="Yamada L."/>
            <person name="Matsumoto J."/>
            <person name="Wasserscheid J."/>
            <person name="Dewar K."/>
            <person name="Wiley G.B."/>
            <person name="Macmil S.L."/>
            <person name="Roe B.A."/>
            <person name="Zeller R.W."/>
            <person name="Hastings K.E."/>
            <person name="Lemaire P."/>
            <person name="Lindquist E."/>
            <person name="Endo T."/>
            <person name="Hotta K."/>
            <person name="Inaba K."/>
        </authorList>
    </citation>
    <scope>NUCLEOTIDE SEQUENCE [LARGE SCALE GENOMIC DNA]</scope>
    <source>
        <strain evidence="6">wild type</strain>
    </source>
</reference>
<dbReference type="GO" id="GO:0022857">
    <property type="term" value="F:transmembrane transporter activity"/>
    <property type="evidence" value="ECO:0007669"/>
    <property type="project" value="InterPro"/>
</dbReference>
<name>F6RLF9_CIOIN</name>
<dbReference type="Pfam" id="PF00083">
    <property type="entry name" value="Sugar_tr"/>
    <property type="match status" value="1"/>
</dbReference>
<keyword evidence="2 5" id="KW-0812">Transmembrane</keyword>
<evidence type="ECO:0008006" key="8">
    <source>
        <dbReference type="Google" id="ProtNLM"/>
    </source>
</evidence>
<reference evidence="6" key="3">
    <citation type="submission" date="2025-08" db="UniProtKB">
        <authorList>
            <consortium name="Ensembl"/>
        </authorList>
    </citation>
    <scope>IDENTIFICATION</scope>
</reference>
<evidence type="ECO:0000256" key="4">
    <source>
        <dbReference type="ARBA" id="ARBA00023136"/>
    </source>
</evidence>
<dbReference type="HOGENOM" id="CLU_001265_33_3_1"/>
<keyword evidence="7" id="KW-1185">Reference proteome</keyword>
<comment type="subcellular location">
    <subcellularLocation>
        <location evidence="1">Membrane</location>
        <topology evidence="1">Multi-pass membrane protein</topology>
    </subcellularLocation>
</comment>
<protein>
    <recommendedName>
        <fullName evidence="8">Major facilitator superfamily (MFS) profile domain-containing protein</fullName>
    </recommendedName>
</protein>
<dbReference type="SUPFAM" id="SSF103473">
    <property type="entry name" value="MFS general substrate transporter"/>
    <property type="match status" value="1"/>
</dbReference>
<dbReference type="InterPro" id="IPR036259">
    <property type="entry name" value="MFS_trans_sf"/>
</dbReference>
<evidence type="ECO:0000313" key="7">
    <source>
        <dbReference type="Proteomes" id="UP000008144"/>
    </source>
</evidence>
<dbReference type="InParanoid" id="F6RLF9"/>
<reference evidence="6" key="4">
    <citation type="submission" date="2025-09" db="UniProtKB">
        <authorList>
            <consortium name="Ensembl"/>
        </authorList>
    </citation>
    <scope>IDENTIFICATION</scope>
</reference>
<reference evidence="7" key="1">
    <citation type="journal article" date="2002" name="Science">
        <title>The draft genome of Ciona intestinalis: insights into chordate and vertebrate origins.</title>
        <authorList>
            <person name="Dehal P."/>
            <person name="Satou Y."/>
            <person name="Campbell R.K."/>
            <person name="Chapman J."/>
            <person name="Degnan B."/>
            <person name="De Tomaso A."/>
            <person name="Davidson B."/>
            <person name="Di Gregorio A."/>
            <person name="Gelpke M."/>
            <person name="Goodstein D.M."/>
            <person name="Harafuji N."/>
            <person name="Hastings K.E."/>
            <person name="Ho I."/>
            <person name="Hotta K."/>
            <person name="Huang W."/>
            <person name="Kawashima T."/>
            <person name="Lemaire P."/>
            <person name="Martinez D."/>
            <person name="Meinertzhagen I.A."/>
            <person name="Necula S."/>
            <person name="Nonaka M."/>
            <person name="Putnam N."/>
            <person name="Rash S."/>
            <person name="Saiga H."/>
            <person name="Satake M."/>
            <person name="Terry A."/>
            <person name="Yamada L."/>
            <person name="Wang H.G."/>
            <person name="Awazu S."/>
            <person name="Azumi K."/>
            <person name="Boore J."/>
            <person name="Branno M."/>
            <person name="Chin-Bow S."/>
            <person name="DeSantis R."/>
            <person name="Doyle S."/>
            <person name="Francino P."/>
            <person name="Keys D.N."/>
            <person name="Haga S."/>
            <person name="Hayashi H."/>
            <person name="Hino K."/>
            <person name="Imai K.S."/>
            <person name="Inaba K."/>
            <person name="Kano S."/>
            <person name="Kobayashi K."/>
            <person name="Kobayashi M."/>
            <person name="Lee B.I."/>
            <person name="Makabe K.W."/>
            <person name="Manohar C."/>
            <person name="Matassi G."/>
            <person name="Medina M."/>
            <person name="Mochizuki Y."/>
            <person name="Mount S."/>
            <person name="Morishita T."/>
            <person name="Miura S."/>
            <person name="Nakayama A."/>
            <person name="Nishizaka S."/>
            <person name="Nomoto H."/>
            <person name="Ohta F."/>
            <person name="Oishi K."/>
            <person name="Rigoutsos I."/>
            <person name="Sano M."/>
            <person name="Sasaki A."/>
            <person name="Sasakura Y."/>
            <person name="Shoguchi E."/>
            <person name="Shin-i T."/>
            <person name="Spagnuolo A."/>
            <person name="Stainier D."/>
            <person name="Suzuki M.M."/>
            <person name="Tassy O."/>
            <person name="Takatori N."/>
            <person name="Tokuoka M."/>
            <person name="Yagi K."/>
            <person name="Yoshizaki F."/>
            <person name="Wada S."/>
            <person name="Zhang C."/>
            <person name="Hyatt P.D."/>
            <person name="Larimer F."/>
            <person name="Detter C."/>
            <person name="Doggett N."/>
            <person name="Glavina T."/>
            <person name="Hawkins T."/>
            <person name="Richardson P."/>
            <person name="Lucas S."/>
            <person name="Kohara Y."/>
            <person name="Levine M."/>
            <person name="Satoh N."/>
            <person name="Rokhsar D.S."/>
        </authorList>
    </citation>
    <scope>NUCLEOTIDE SEQUENCE [LARGE SCALE GENOMIC DNA]</scope>
</reference>
<feature type="transmembrane region" description="Helical" evidence="5">
    <location>
        <begin position="234"/>
        <end position="255"/>
    </location>
</feature>
<feature type="transmembrane region" description="Helical" evidence="5">
    <location>
        <begin position="294"/>
        <end position="313"/>
    </location>
</feature>
<keyword evidence="4 5" id="KW-0472">Membrane</keyword>
<evidence type="ECO:0000256" key="2">
    <source>
        <dbReference type="ARBA" id="ARBA00022692"/>
    </source>
</evidence>
<dbReference type="InterPro" id="IPR005828">
    <property type="entry name" value="MFS_sugar_transport-like"/>
</dbReference>
<dbReference type="GO" id="GO:0016020">
    <property type="term" value="C:membrane"/>
    <property type="evidence" value="ECO:0007669"/>
    <property type="project" value="UniProtKB-SubCell"/>
</dbReference>
<evidence type="ECO:0000313" key="6">
    <source>
        <dbReference type="Ensembl" id="ENSCINP00000025117.2"/>
    </source>
</evidence>
<feature type="transmembrane region" description="Helical" evidence="5">
    <location>
        <begin position="267"/>
        <end position="288"/>
    </location>
</feature>
<dbReference type="Ensembl" id="ENSCINT00000025363.2">
    <property type="protein sequence ID" value="ENSCINP00000025117.2"/>
    <property type="gene ID" value="ENSCING00000013746.2"/>
</dbReference>
<feature type="transmembrane region" description="Helical" evidence="5">
    <location>
        <begin position="203"/>
        <end position="222"/>
    </location>
</feature>